<proteinExistence type="predicted"/>
<feature type="transmembrane region" description="Helical" evidence="1">
    <location>
        <begin position="9"/>
        <end position="27"/>
    </location>
</feature>
<dbReference type="KEGG" id="iod:EJO50_03120"/>
<evidence type="ECO:0000313" key="3">
    <source>
        <dbReference type="Proteomes" id="UP000282438"/>
    </source>
</evidence>
<name>A0A3S8ZQ21_9NEIS</name>
<dbReference type="Proteomes" id="UP000282438">
    <property type="component" value="Chromosome"/>
</dbReference>
<keyword evidence="1" id="KW-1133">Transmembrane helix</keyword>
<keyword evidence="1" id="KW-0812">Transmembrane</keyword>
<gene>
    <name evidence="2" type="ORF">EJO50_03120</name>
</gene>
<evidence type="ECO:0000313" key="2">
    <source>
        <dbReference type="EMBL" id="AZN35564.1"/>
    </source>
</evidence>
<keyword evidence="3" id="KW-1185">Reference proteome</keyword>
<sequence>MSFLLLRGARLFTVVGIGLTIAIWLFSDDDLEAWCDQSCLRKNRSDKGFDSAEEEMTALNAAVKEVS</sequence>
<dbReference type="OrthoDB" id="8664525at2"/>
<dbReference type="EMBL" id="CP034433">
    <property type="protein sequence ID" value="AZN35564.1"/>
    <property type="molecule type" value="Genomic_DNA"/>
</dbReference>
<evidence type="ECO:0000256" key="1">
    <source>
        <dbReference type="SAM" id="Phobius"/>
    </source>
</evidence>
<protein>
    <submittedName>
        <fullName evidence="2">Uncharacterized protein</fullName>
    </submittedName>
</protein>
<organism evidence="2 3">
    <name type="scientific">Iodobacter ciconiae</name>
    <dbReference type="NCBI Taxonomy" id="2496266"/>
    <lineage>
        <taxon>Bacteria</taxon>
        <taxon>Pseudomonadati</taxon>
        <taxon>Pseudomonadota</taxon>
        <taxon>Betaproteobacteria</taxon>
        <taxon>Neisseriales</taxon>
        <taxon>Chitinibacteraceae</taxon>
        <taxon>Iodobacter</taxon>
    </lineage>
</organism>
<dbReference type="AlphaFoldDB" id="A0A3S8ZQ21"/>
<reference evidence="2 3" key="1">
    <citation type="submission" date="2018-12" db="EMBL/GenBank/DDBJ databases">
        <title>Complete genome sequence of Iodobacter sp. H11R3.</title>
        <authorList>
            <person name="Bae J.-W."/>
        </authorList>
    </citation>
    <scope>NUCLEOTIDE SEQUENCE [LARGE SCALE GENOMIC DNA]</scope>
    <source>
        <strain evidence="2 3">H11R3</strain>
    </source>
</reference>
<accession>A0A3S8ZQ21</accession>
<keyword evidence="1" id="KW-0472">Membrane</keyword>
<dbReference type="RefSeq" id="WP_125971530.1">
    <property type="nucleotide sequence ID" value="NZ_CP034433.1"/>
</dbReference>